<dbReference type="Gene3D" id="3.10.20.340">
    <property type="entry name" value="ArgJ beta chain, C-terminal domain"/>
    <property type="match status" value="1"/>
</dbReference>
<organism evidence="9 10">
    <name type="scientific">Rhodococcus ruber BKS 20-38</name>
    <dbReference type="NCBI Taxonomy" id="1278076"/>
    <lineage>
        <taxon>Bacteria</taxon>
        <taxon>Bacillati</taxon>
        <taxon>Actinomycetota</taxon>
        <taxon>Actinomycetes</taxon>
        <taxon>Mycobacteriales</taxon>
        <taxon>Nocardiaceae</taxon>
        <taxon>Rhodococcus</taxon>
    </lineage>
</organism>
<dbReference type="CDD" id="cd02152">
    <property type="entry name" value="OAT"/>
    <property type="match status" value="1"/>
</dbReference>
<comment type="caution">
    <text evidence="9">The sequence shown here is derived from an EMBL/GenBank/DDBJ whole genome shotgun (WGS) entry which is preliminary data.</text>
</comment>
<evidence type="ECO:0000256" key="5">
    <source>
        <dbReference type="ARBA" id="ARBA00022679"/>
    </source>
</evidence>
<keyword evidence="4 8" id="KW-0963">Cytoplasm</keyword>
<sequence length="382" mass="39812">MIPAVPGFTSLTGNIGIKDNRPDFALLGVNTPEAASAVVFTQSRFAGPSVRLGREIDPSALRGVVVVSGNANVATGGQGLADARWLRAWAGETLGCPAEQILVASTGVIGVLYPVERMLAGMDALPAPGPADLGAVAEAIMTTDTRPKCASRTVGNAIVVGVAKGVGMMEPNMATMLSFLTTDAQISTDDLDRIFRAVVDRTFNAVSIDSDTSTSDTAAVFASGEAGPVNHVEFEAALLEVCTELVRMIASDGEGASKLIEVRVTGARDDAQAKLVAKSVANSPLVKTAVHGADPNWGRVAMAVGKCESEIDILEENVRIAFGGLEAYPVPGSPQRRAELQEYLRGDEVVIEVDLGIAAGAFTVYGCDLTEGYIRINADYTT</sequence>
<reference evidence="9 10" key="1">
    <citation type="journal article" date="2013" name="Genome Announc.">
        <title>Draft Genome Sequence of Rhodococcus ruber Strain BKS 20-38.</title>
        <authorList>
            <person name="Bala M."/>
            <person name="Kumar S."/>
            <person name="Raghava G.P."/>
            <person name="Mayilraj S."/>
        </authorList>
    </citation>
    <scope>NUCLEOTIDE SEQUENCE [LARGE SCALE GENOMIC DNA]</scope>
    <source>
        <strain evidence="9 10">BKS 20-38</strain>
    </source>
</reference>
<keyword evidence="7 8" id="KW-0012">Acyltransferase</keyword>
<feature type="binding site" evidence="8">
    <location>
        <position position="164"/>
    </location>
    <ligand>
        <name>substrate</name>
    </ligand>
</feature>
<dbReference type="AlphaFoldDB" id="M2Z4K7"/>
<dbReference type="Proteomes" id="UP000011731">
    <property type="component" value="Unassembled WGS sequence"/>
</dbReference>
<dbReference type="SUPFAM" id="SSF56266">
    <property type="entry name" value="DmpA/ArgJ-like"/>
    <property type="match status" value="1"/>
</dbReference>
<comment type="subunit">
    <text evidence="3 8">Heterotetramer of two alpha and two beta chains.</text>
</comment>
<dbReference type="Gene3D" id="3.60.70.12">
    <property type="entry name" value="L-amino peptidase D-ALA esterase/amidase"/>
    <property type="match status" value="1"/>
</dbReference>
<dbReference type="InterPro" id="IPR002813">
    <property type="entry name" value="Arg_biosynth_ArgJ"/>
</dbReference>
<accession>M2Z4K7</accession>
<dbReference type="InterPro" id="IPR016117">
    <property type="entry name" value="ArgJ-like_dom_sf"/>
</dbReference>
<dbReference type="GO" id="GO:0006526">
    <property type="term" value="P:L-arginine biosynthetic process"/>
    <property type="evidence" value="ECO:0007669"/>
    <property type="project" value="UniProtKB-UniRule"/>
</dbReference>
<evidence type="ECO:0000256" key="7">
    <source>
        <dbReference type="ARBA" id="ARBA00023315"/>
    </source>
</evidence>
<protein>
    <recommendedName>
        <fullName evidence="8">Arginine biosynthesis bifunctional protein ArgJ</fullName>
    </recommendedName>
    <domain>
        <recommendedName>
            <fullName evidence="8">Glutamate N-acetyltransferase</fullName>
            <ecNumber evidence="8">2.3.1.35</ecNumber>
        </recommendedName>
        <alternativeName>
            <fullName evidence="8">Ornithine acetyltransferase</fullName>
            <shortName evidence="8">OATase</shortName>
        </alternativeName>
        <alternativeName>
            <fullName evidence="8">Ornithine transacetylase</fullName>
        </alternativeName>
    </domain>
    <domain>
        <recommendedName>
            <fullName evidence="8">Amino-acid acetyltransferase</fullName>
            <ecNumber evidence="8">2.3.1.1</ecNumber>
        </recommendedName>
        <alternativeName>
            <fullName evidence="8">N-acetylglutamate synthase</fullName>
            <shortName evidence="8">AGSase</shortName>
        </alternativeName>
    </domain>
    <component>
        <recommendedName>
            <fullName evidence="8">Arginine biosynthesis bifunctional protein ArgJ alpha chain</fullName>
        </recommendedName>
    </component>
    <component>
        <recommendedName>
            <fullName evidence="8">Arginine biosynthesis bifunctional protein ArgJ beta chain</fullName>
        </recommendedName>
    </component>
</protein>
<dbReference type="GO" id="GO:0004042">
    <property type="term" value="F:L-glutamate N-acetyltransferase activity"/>
    <property type="evidence" value="ECO:0007669"/>
    <property type="project" value="UniProtKB-UniRule"/>
</dbReference>
<feature type="site" description="Involved in the stabilization of negative charge on the oxyanion by the formation of the oxyanion hole" evidence="8">
    <location>
        <position position="107"/>
    </location>
</feature>
<feature type="active site" description="Nucleophile" evidence="8">
    <location>
        <position position="175"/>
    </location>
</feature>
<dbReference type="InterPro" id="IPR042195">
    <property type="entry name" value="ArgJ_beta_C"/>
</dbReference>
<evidence type="ECO:0000256" key="6">
    <source>
        <dbReference type="ARBA" id="ARBA00022813"/>
    </source>
</evidence>
<feature type="binding site" evidence="8">
    <location>
        <position position="377"/>
    </location>
    <ligand>
        <name>substrate</name>
    </ligand>
</feature>
<dbReference type="EC" id="2.3.1.35" evidence="8"/>
<feature type="site" description="Cleavage; by autolysis" evidence="8">
    <location>
        <begin position="174"/>
        <end position="175"/>
    </location>
</feature>
<comment type="subcellular location">
    <subcellularLocation>
        <location evidence="1 8">Cytoplasm</location>
    </subcellularLocation>
</comment>
<feature type="chain" id="PRO_5023439440" description="Arginine biosynthesis bifunctional protein ArgJ alpha chain" evidence="8">
    <location>
        <begin position="1"/>
        <end position="174"/>
    </location>
</feature>
<dbReference type="PATRIC" id="fig|1278076.4.peg.4656"/>
<comment type="pathway">
    <text evidence="8">Amino-acid biosynthesis; L-arginine biosynthesis; L-ornithine and N-acetyl-L-glutamate from L-glutamate and N(2)-acetyl-L-ornithine (cyclic): step 1/1.</text>
</comment>
<feature type="binding site" evidence="8">
    <location>
        <position position="175"/>
    </location>
    <ligand>
        <name>substrate</name>
    </ligand>
</feature>
<proteinExistence type="inferred from homology"/>
<evidence type="ECO:0000256" key="2">
    <source>
        <dbReference type="ARBA" id="ARBA00006774"/>
    </source>
</evidence>
<keyword evidence="5 8" id="KW-0808">Transferase</keyword>
<dbReference type="UniPathway" id="UPA00068">
    <property type="reaction ID" value="UER00106"/>
</dbReference>
<comment type="catalytic activity">
    <reaction evidence="8">
        <text>N(2)-acetyl-L-ornithine + L-glutamate = N-acetyl-L-glutamate + L-ornithine</text>
        <dbReference type="Rhea" id="RHEA:15349"/>
        <dbReference type="ChEBI" id="CHEBI:29985"/>
        <dbReference type="ChEBI" id="CHEBI:44337"/>
        <dbReference type="ChEBI" id="CHEBI:46911"/>
        <dbReference type="ChEBI" id="CHEBI:57805"/>
        <dbReference type="EC" id="2.3.1.35"/>
    </reaction>
</comment>
<keyword evidence="6 8" id="KW-0068">Autocatalytic cleavage</keyword>
<evidence type="ECO:0000313" key="9">
    <source>
        <dbReference type="EMBL" id="EME55788.1"/>
    </source>
</evidence>
<name>M2Z4K7_9NOCA</name>
<dbReference type="GO" id="GO:0005737">
    <property type="term" value="C:cytoplasm"/>
    <property type="evidence" value="ECO:0007669"/>
    <property type="project" value="UniProtKB-SubCell"/>
</dbReference>
<evidence type="ECO:0000256" key="4">
    <source>
        <dbReference type="ARBA" id="ARBA00022490"/>
    </source>
</evidence>
<comment type="pathway">
    <text evidence="8">Amino-acid biosynthesis; L-arginine biosynthesis; N(2)-acetyl-L-ornithine from L-glutamate: step 1/4.</text>
</comment>
<feature type="binding site" evidence="8">
    <location>
        <position position="254"/>
    </location>
    <ligand>
        <name>substrate</name>
    </ligand>
</feature>
<dbReference type="EC" id="2.3.1.1" evidence="8"/>
<dbReference type="GO" id="GO:0004358">
    <property type="term" value="F:L-glutamate N-acetyltransferase activity, acting on acetyl-L-ornithine as donor"/>
    <property type="evidence" value="ECO:0007669"/>
    <property type="project" value="UniProtKB-UniRule"/>
</dbReference>
<gene>
    <name evidence="8" type="primary">argJ</name>
    <name evidence="9" type="ORF">G352_22741</name>
</gene>
<evidence type="ECO:0000256" key="1">
    <source>
        <dbReference type="ARBA" id="ARBA00004496"/>
    </source>
</evidence>
<dbReference type="NCBIfam" id="TIGR00120">
    <property type="entry name" value="ArgJ"/>
    <property type="match status" value="1"/>
</dbReference>
<dbReference type="RefSeq" id="WP_003938609.1">
    <property type="nucleotide sequence ID" value="NZ_AOEX01000086.1"/>
</dbReference>
<dbReference type="PANTHER" id="PTHR23100">
    <property type="entry name" value="ARGININE BIOSYNTHESIS BIFUNCTIONAL PROTEIN ARGJ"/>
    <property type="match status" value="1"/>
</dbReference>
<keyword evidence="8" id="KW-0511">Multifunctional enzyme</keyword>
<dbReference type="EMBL" id="AOEX01000086">
    <property type="protein sequence ID" value="EME55788.1"/>
    <property type="molecule type" value="Genomic_DNA"/>
</dbReference>
<keyword evidence="8" id="KW-0028">Amino-acid biosynthesis</keyword>
<comment type="similarity">
    <text evidence="2 8">Belongs to the ArgJ family.</text>
</comment>
<dbReference type="PANTHER" id="PTHR23100:SF0">
    <property type="entry name" value="ARGININE BIOSYNTHESIS BIFUNCTIONAL PROTEIN ARGJ, MITOCHONDRIAL"/>
    <property type="match status" value="1"/>
</dbReference>
<feature type="site" description="Involved in the stabilization of negative charge on the oxyanion by the formation of the oxyanion hole" evidence="8">
    <location>
        <position position="106"/>
    </location>
</feature>
<evidence type="ECO:0000256" key="8">
    <source>
        <dbReference type="HAMAP-Rule" id="MF_01106"/>
    </source>
</evidence>
<evidence type="ECO:0000313" key="10">
    <source>
        <dbReference type="Proteomes" id="UP000011731"/>
    </source>
</evidence>
<evidence type="ECO:0000256" key="3">
    <source>
        <dbReference type="ARBA" id="ARBA00011475"/>
    </source>
</evidence>
<dbReference type="FunFam" id="3.10.20.340:FF:000003">
    <property type="entry name" value="Arginine biosynthesis bifunctional protein ArgJ"/>
    <property type="match status" value="1"/>
</dbReference>
<keyword evidence="8" id="KW-0055">Arginine biosynthesis</keyword>
<dbReference type="GO" id="GO:0006592">
    <property type="term" value="P:ornithine biosynthetic process"/>
    <property type="evidence" value="ECO:0007669"/>
    <property type="project" value="TreeGrafter"/>
</dbReference>
<dbReference type="Pfam" id="PF01960">
    <property type="entry name" value="ArgJ"/>
    <property type="match status" value="1"/>
</dbReference>
<keyword evidence="10" id="KW-1185">Reference proteome</keyword>
<dbReference type="NCBIfam" id="NF003802">
    <property type="entry name" value="PRK05388.1"/>
    <property type="match status" value="1"/>
</dbReference>
<feature type="chain" id="PRO_5023439439" description="Arginine biosynthesis bifunctional protein ArgJ beta chain" evidence="8">
    <location>
        <begin position="175"/>
        <end position="382"/>
    </location>
</feature>
<feature type="binding site" evidence="8">
    <location>
        <position position="382"/>
    </location>
    <ligand>
        <name>substrate</name>
    </ligand>
</feature>
<feature type="binding site" evidence="8">
    <location>
        <position position="142"/>
    </location>
    <ligand>
        <name>substrate</name>
    </ligand>
</feature>
<comment type="function">
    <text evidence="8">Catalyzes two activities which are involved in the cyclic version of arginine biosynthesis: the synthesis of N-acetylglutamate from glutamate and acetyl-CoA as the acetyl donor, and of ornithine by transacetylation between N(2)-acetylornithine and glutamate.</text>
</comment>
<comment type="catalytic activity">
    <reaction evidence="8">
        <text>L-glutamate + acetyl-CoA = N-acetyl-L-glutamate + CoA + H(+)</text>
        <dbReference type="Rhea" id="RHEA:24292"/>
        <dbReference type="ChEBI" id="CHEBI:15378"/>
        <dbReference type="ChEBI" id="CHEBI:29985"/>
        <dbReference type="ChEBI" id="CHEBI:44337"/>
        <dbReference type="ChEBI" id="CHEBI:57287"/>
        <dbReference type="ChEBI" id="CHEBI:57288"/>
        <dbReference type="EC" id="2.3.1.1"/>
    </reaction>
</comment>
<dbReference type="HAMAP" id="MF_01106">
    <property type="entry name" value="ArgJ"/>
    <property type="match status" value="1"/>
</dbReference>